<accession>A0A2N0PMX5</accession>
<reference evidence="2 3" key="1">
    <citation type="submission" date="2016-04" db="EMBL/GenBank/DDBJ databases">
        <title>Genome analyses suggest a sexual origin of heterokaryosis in a supposedly ancient asexual fungus.</title>
        <authorList>
            <person name="Ropars J."/>
            <person name="Sedzielewska K."/>
            <person name="Noel J."/>
            <person name="Charron P."/>
            <person name="Farinelli L."/>
            <person name="Marton T."/>
            <person name="Kruger M."/>
            <person name="Pelin A."/>
            <person name="Brachmann A."/>
            <person name="Corradi N."/>
        </authorList>
    </citation>
    <scope>NUCLEOTIDE SEQUENCE [LARGE SCALE GENOMIC DNA]</scope>
    <source>
        <strain evidence="2 3">A5</strain>
    </source>
</reference>
<feature type="chain" id="PRO_5014787084" evidence="1">
    <location>
        <begin position="17"/>
        <end position="134"/>
    </location>
</feature>
<dbReference type="EMBL" id="LLXJ01000568">
    <property type="protein sequence ID" value="PKC08184.1"/>
    <property type="molecule type" value="Genomic_DNA"/>
</dbReference>
<keyword evidence="1" id="KW-0732">Signal</keyword>
<evidence type="ECO:0000313" key="3">
    <source>
        <dbReference type="Proteomes" id="UP000232722"/>
    </source>
</evidence>
<protein>
    <submittedName>
        <fullName evidence="2">Uncharacterized protein</fullName>
    </submittedName>
</protein>
<sequence length="134" mass="15764">MTLFIVLFVKSLLSLQQNKNNVPSFREKSDNWTSGNSYVDEFIKCTQLTVNKNIGYLEWIDFNKLYSVKNTNKRGAFGSIYTAIWMKGPWWSSKLPIRVTLERLDNFHNITQEHIYPMGNGEERIMLYSKNTKE</sequence>
<reference evidence="2 3" key="2">
    <citation type="submission" date="2017-09" db="EMBL/GenBank/DDBJ databases">
        <title>Extensive intraspecific genome diversity in a model arbuscular mycorrhizal fungus.</title>
        <authorList>
            <person name="Chen E.C."/>
            <person name="Morin E."/>
            <person name="Beaudet D."/>
            <person name="Noel J."/>
            <person name="Ndikumana S."/>
            <person name="Charron P."/>
            <person name="St-Onge C."/>
            <person name="Giorgi J."/>
            <person name="Grigoriev I.V."/>
            <person name="Roux C."/>
            <person name="Martin F.M."/>
            <person name="Corradi N."/>
        </authorList>
    </citation>
    <scope>NUCLEOTIDE SEQUENCE [LARGE SCALE GENOMIC DNA]</scope>
    <source>
        <strain evidence="2 3">A5</strain>
    </source>
</reference>
<feature type="signal peptide" evidence="1">
    <location>
        <begin position="1"/>
        <end position="16"/>
    </location>
</feature>
<dbReference type="Proteomes" id="UP000232722">
    <property type="component" value="Unassembled WGS sequence"/>
</dbReference>
<dbReference type="AlphaFoldDB" id="A0A2N0PMX5"/>
<evidence type="ECO:0000256" key="1">
    <source>
        <dbReference type="SAM" id="SignalP"/>
    </source>
</evidence>
<name>A0A2N0PMX5_9GLOM</name>
<organism evidence="2 3">
    <name type="scientific">Rhizophagus irregularis</name>
    <dbReference type="NCBI Taxonomy" id="588596"/>
    <lineage>
        <taxon>Eukaryota</taxon>
        <taxon>Fungi</taxon>
        <taxon>Fungi incertae sedis</taxon>
        <taxon>Mucoromycota</taxon>
        <taxon>Glomeromycotina</taxon>
        <taxon>Glomeromycetes</taxon>
        <taxon>Glomerales</taxon>
        <taxon>Glomeraceae</taxon>
        <taxon>Rhizophagus</taxon>
    </lineage>
</organism>
<dbReference type="VEuPathDB" id="FungiDB:RhiirA1_500284"/>
<evidence type="ECO:0000313" key="2">
    <source>
        <dbReference type="EMBL" id="PKC08184.1"/>
    </source>
</evidence>
<comment type="caution">
    <text evidence="2">The sequence shown here is derived from an EMBL/GenBank/DDBJ whole genome shotgun (WGS) entry which is preliminary data.</text>
</comment>
<gene>
    <name evidence="2" type="ORF">RhiirA5_477777</name>
</gene>
<proteinExistence type="predicted"/>
<dbReference type="VEuPathDB" id="FungiDB:FUN_014150"/>